<accession>A0A4R1X7Q1</accession>
<sequence length="81" mass="8896">MKKISSSNDSESTVLGWKFLAIVGTLTSIFFTFLYLAMSNPPDYMPNRKPKAVIQQTTPIDAAQQSEKTLSDQHTSSNPSG</sequence>
<evidence type="ECO:0008006" key="5">
    <source>
        <dbReference type="Google" id="ProtNLM"/>
    </source>
</evidence>
<comment type="caution">
    <text evidence="3">The sequence shown here is derived from an EMBL/GenBank/DDBJ whole genome shotgun (WGS) entry which is preliminary data.</text>
</comment>
<reference evidence="3 4" key="1">
    <citation type="submission" date="2019-03" db="EMBL/GenBank/DDBJ databases">
        <title>Genomic analyses of the natural microbiome of Caenorhabditis elegans.</title>
        <authorList>
            <person name="Samuel B."/>
        </authorList>
    </citation>
    <scope>NUCLEOTIDE SEQUENCE [LARGE SCALE GENOMIC DNA]</scope>
    <source>
        <strain evidence="3 4">JUb89</strain>
    </source>
</reference>
<evidence type="ECO:0000313" key="3">
    <source>
        <dbReference type="EMBL" id="TCM59494.1"/>
    </source>
</evidence>
<feature type="transmembrane region" description="Helical" evidence="2">
    <location>
        <begin position="15"/>
        <end position="38"/>
    </location>
</feature>
<dbReference type="OrthoDB" id="6712355at2"/>
<keyword evidence="4" id="KW-1185">Reference proteome</keyword>
<keyword evidence="2" id="KW-1133">Transmembrane helix</keyword>
<organism evidence="3 4">
    <name type="scientific">Acinetobacter calcoaceticus</name>
    <dbReference type="NCBI Taxonomy" id="471"/>
    <lineage>
        <taxon>Bacteria</taxon>
        <taxon>Pseudomonadati</taxon>
        <taxon>Pseudomonadota</taxon>
        <taxon>Gammaproteobacteria</taxon>
        <taxon>Moraxellales</taxon>
        <taxon>Moraxellaceae</taxon>
        <taxon>Acinetobacter</taxon>
        <taxon>Acinetobacter calcoaceticus/baumannii complex</taxon>
    </lineage>
</organism>
<dbReference type="EMBL" id="SLVJ01000042">
    <property type="protein sequence ID" value="TCM59494.1"/>
    <property type="molecule type" value="Genomic_DNA"/>
</dbReference>
<evidence type="ECO:0000256" key="2">
    <source>
        <dbReference type="SAM" id="Phobius"/>
    </source>
</evidence>
<evidence type="ECO:0000256" key="1">
    <source>
        <dbReference type="SAM" id="MobiDB-lite"/>
    </source>
</evidence>
<dbReference type="AlphaFoldDB" id="A0A4R1X7Q1"/>
<name>A0A4R1X7Q1_ACICA</name>
<keyword evidence="2" id="KW-0812">Transmembrane</keyword>
<evidence type="ECO:0000313" key="4">
    <source>
        <dbReference type="Proteomes" id="UP000294963"/>
    </source>
</evidence>
<keyword evidence="2" id="KW-0472">Membrane</keyword>
<proteinExistence type="predicted"/>
<protein>
    <recommendedName>
        <fullName evidence="5">DUF4199 domain-containing protein</fullName>
    </recommendedName>
</protein>
<feature type="region of interest" description="Disordered" evidence="1">
    <location>
        <begin position="47"/>
        <end position="81"/>
    </location>
</feature>
<feature type="compositionally biased region" description="Polar residues" evidence="1">
    <location>
        <begin position="54"/>
        <end position="81"/>
    </location>
</feature>
<gene>
    <name evidence="3" type="ORF">EC844_1424</name>
</gene>
<dbReference type="Proteomes" id="UP000294963">
    <property type="component" value="Unassembled WGS sequence"/>
</dbReference>